<evidence type="ECO:0000313" key="10">
    <source>
        <dbReference type="Proteomes" id="UP001177003"/>
    </source>
</evidence>
<dbReference type="InterPro" id="IPR004480">
    <property type="entry name" value="Monothiol_GRX-rel"/>
</dbReference>
<dbReference type="Pfam" id="PF00462">
    <property type="entry name" value="Glutaredoxin"/>
    <property type="match status" value="1"/>
</dbReference>
<keyword evidence="3" id="KW-0479">Metal-binding</keyword>
<dbReference type="GO" id="GO:0046872">
    <property type="term" value="F:metal ion binding"/>
    <property type="evidence" value="ECO:0007669"/>
    <property type="project" value="UniProtKB-KW"/>
</dbReference>
<dbReference type="EMBL" id="OX465082">
    <property type="protein sequence ID" value="CAI9292020.1"/>
    <property type="molecule type" value="Genomic_DNA"/>
</dbReference>
<evidence type="ECO:0000256" key="3">
    <source>
        <dbReference type="ARBA" id="ARBA00022723"/>
    </source>
</evidence>
<dbReference type="PROSITE" id="PS51354">
    <property type="entry name" value="GLUTAREDOXIN_2"/>
    <property type="match status" value="1"/>
</dbReference>
<dbReference type="GO" id="GO:0005759">
    <property type="term" value="C:mitochondrial matrix"/>
    <property type="evidence" value="ECO:0007669"/>
    <property type="project" value="TreeGrafter"/>
</dbReference>
<dbReference type="InterPro" id="IPR033658">
    <property type="entry name" value="GRX_PICOT-like"/>
</dbReference>
<dbReference type="CDD" id="cd03028">
    <property type="entry name" value="GRX_PICOT_like"/>
    <property type="match status" value="1"/>
</dbReference>
<evidence type="ECO:0000256" key="7">
    <source>
        <dbReference type="SAM" id="MobiDB-lite"/>
    </source>
</evidence>
<dbReference type="AlphaFoldDB" id="A0AA35ZG78"/>
<reference evidence="9" key="1">
    <citation type="submission" date="2023-04" db="EMBL/GenBank/DDBJ databases">
        <authorList>
            <person name="Vijverberg K."/>
            <person name="Xiong W."/>
            <person name="Schranz E."/>
        </authorList>
    </citation>
    <scope>NUCLEOTIDE SEQUENCE</scope>
</reference>
<dbReference type="FunFam" id="3.40.30.10:FF:000005">
    <property type="entry name" value="Glutaredoxin 5"/>
    <property type="match status" value="1"/>
</dbReference>
<keyword evidence="4" id="KW-0408">Iron</keyword>
<evidence type="ECO:0000259" key="8">
    <source>
        <dbReference type="Pfam" id="PF00462"/>
    </source>
</evidence>
<dbReference type="Proteomes" id="UP001177003">
    <property type="component" value="Chromosome 6"/>
</dbReference>
<dbReference type="InterPro" id="IPR002109">
    <property type="entry name" value="Glutaredoxin"/>
</dbReference>
<dbReference type="GO" id="GO:0051537">
    <property type="term" value="F:2 iron, 2 sulfur cluster binding"/>
    <property type="evidence" value="ECO:0007669"/>
    <property type="project" value="UniProtKB-KW"/>
</dbReference>
<keyword evidence="5" id="KW-0411">Iron-sulfur</keyword>
<evidence type="ECO:0000256" key="6">
    <source>
        <dbReference type="ARBA" id="ARBA00023284"/>
    </source>
</evidence>
<keyword evidence="2" id="KW-0001">2Fe-2S</keyword>
<dbReference type="PANTHER" id="PTHR10293:SF16">
    <property type="entry name" value="GLUTAREDOXIN-RELATED PROTEIN 5, MITOCHONDRIAL"/>
    <property type="match status" value="1"/>
</dbReference>
<accession>A0AA35ZG78</accession>
<dbReference type="Gene3D" id="3.40.30.10">
    <property type="entry name" value="Glutaredoxin"/>
    <property type="match status" value="1"/>
</dbReference>
<comment type="similarity">
    <text evidence="1">Belongs to the glutaredoxin family. CGFS subfamily.</text>
</comment>
<protein>
    <recommendedName>
        <fullName evidence="8">Glutaredoxin domain-containing protein</fullName>
    </recommendedName>
</protein>
<feature type="region of interest" description="Disordered" evidence="7">
    <location>
        <begin position="70"/>
        <end position="94"/>
    </location>
</feature>
<keyword evidence="10" id="KW-1185">Reference proteome</keyword>
<dbReference type="InterPro" id="IPR036249">
    <property type="entry name" value="Thioredoxin-like_sf"/>
</dbReference>
<evidence type="ECO:0000313" key="9">
    <source>
        <dbReference type="EMBL" id="CAI9292020.1"/>
    </source>
</evidence>
<feature type="domain" description="Glutaredoxin" evidence="8">
    <location>
        <begin position="192"/>
        <end position="255"/>
    </location>
</feature>
<dbReference type="SUPFAM" id="SSF52833">
    <property type="entry name" value="Thioredoxin-like"/>
    <property type="match status" value="1"/>
</dbReference>
<evidence type="ECO:0000256" key="1">
    <source>
        <dbReference type="ARBA" id="ARBA00008983"/>
    </source>
</evidence>
<evidence type="ECO:0000256" key="2">
    <source>
        <dbReference type="ARBA" id="ARBA00022714"/>
    </source>
</evidence>
<name>A0AA35ZG78_LACSI</name>
<dbReference type="PANTHER" id="PTHR10293">
    <property type="entry name" value="GLUTAREDOXIN FAMILY MEMBER"/>
    <property type="match status" value="1"/>
</dbReference>
<proteinExistence type="inferred from homology"/>
<keyword evidence="6" id="KW-0676">Redox-active center</keyword>
<organism evidence="9 10">
    <name type="scientific">Lactuca saligna</name>
    <name type="common">Willowleaf lettuce</name>
    <dbReference type="NCBI Taxonomy" id="75948"/>
    <lineage>
        <taxon>Eukaryota</taxon>
        <taxon>Viridiplantae</taxon>
        <taxon>Streptophyta</taxon>
        <taxon>Embryophyta</taxon>
        <taxon>Tracheophyta</taxon>
        <taxon>Spermatophyta</taxon>
        <taxon>Magnoliopsida</taxon>
        <taxon>eudicotyledons</taxon>
        <taxon>Gunneridae</taxon>
        <taxon>Pentapetalae</taxon>
        <taxon>asterids</taxon>
        <taxon>campanulids</taxon>
        <taxon>Asterales</taxon>
        <taxon>Asteraceae</taxon>
        <taxon>Cichorioideae</taxon>
        <taxon>Cichorieae</taxon>
        <taxon>Lactucinae</taxon>
        <taxon>Lactuca</taxon>
    </lineage>
</organism>
<evidence type="ECO:0000256" key="5">
    <source>
        <dbReference type="ARBA" id="ARBA00023014"/>
    </source>
</evidence>
<gene>
    <name evidence="9" type="ORF">LSALG_LOCUS31123</name>
</gene>
<evidence type="ECO:0000256" key="4">
    <source>
        <dbReference type="ARBA" id="ARBA00023004"/>
    </source>
</evidence>
<sequence length="283" mass="30963">MKHEGGVDFSDGSSLQLGLWGLRRVATIKEVLRQGKETNGMTVIKRVVKGYQDNTTTILGVFDSGCSVEIGGDSEQTSGRRRRETSTTFQERRSKAGSVGCTTFPSFVDSPILSLKMAKALSKMVLNGIVSFKSSRATSMASGSLYHYGMGFSTTAPNDPDTHDDFKPTNKLENSGVTLKDIVEQDVKNNPVMVYMKGDPNRPLCGFSSLAVKILQEYRVPISSRNILEDSELKSAVKAFSTWPTFPQIFINGEFSGGSDIILDMHKKGELEEKLKVAVASKQ</sequence>